<evidence type="ECO:0000256" key="6">
    <source>
        <dbReference type="ARBA" id="ARBA00011245"/>
    </source>
</evidence>
<dbReference type="NCBIfam" id="TIGR01499">
    <property type="entry name" value="folC"/>
    <property type="match status" value="1"/>
</dbReference>
<gene>
    <name evidence="25" type="ORF">COC19_07420</name>
</gene>
<evidence type="ECO:0000256" key="13">
    <source>
        <dbReference type="ARBA" id="ARBA00022840"/>
    </source>
</evidence>
<keyword evidence="13" id="KW-0067">ATP-binding</keyword>
<dbReference type="Pfam" id="PF02875">
    <property type="entry name" value="Mur_ligase_C"/>
    <property type="match status" value="1"/>
</dbReference>
<dbReference type="GO" id="GO:0004326">
    <property type="term" value="F:tetrahydrofolylpolyglutamate synthase activity"/>
    <property type="evidence" value="ECO:0007669"/>
    <property type="project" value="UniProtKB-EC"/>
</dbReference>
<dbReference type="PANTHER" id="PTHR11136">
    <property type="entry name" value="FOLYLPOLYGLUTAMATE SYNTHASE-RELATED"/>
    <property type="match status" value="1"/>
</dbReference>
<evidence type="ECO:0000256" key="4">
    <source>
        <dbReference type="ARBA" id="ARBA00005150"/>
    </source>
</evidence>
<evidence type="ECO:0000256" key="19">
    <source>
        <dbReference type="ARBA" id="ARBA00047493"/>
    </source>
</evidence>
<dbReference type="EMBL" id="NVQR01000129">
    <property type="protein sequence ID" value="PCH59197.1"/>
    <property type="molecule type" value="Genomic_DNA"/>
</dbReference>
<comment type="catalytic activity">
    <reaction evidence="21">
        <text>(6R)-5,10-methylenetetrahydrofolyl-(gamma-L-Glu)(n) + L-glutamate + ATP = (6R)-5,10-methylenetetrahydrofolyl-(gamma-L-Glu)(n+1) + ADP + phosphate + H(+)</text>
        <dbReference type="Rhea" id="RHEA:51912"/>
        <dbReference type="Rhea" id="RHEA-COMP:13257"/>
        <dbReference type="Rhea" id="RHEA-COMP:13258"/>
        <dbReference type="ChEBI" id="CHEBI:15378"/>
        <dbReference type="ChEBI" id="CHEBI:29985"/>
        <dbReference type="ChEBI" id="CHEBI:30616"/>
        <dbReference type="ChEBI" id="CHEBI:43474"/>
        <dbReference type="ChEBI" id="CHEBI:136572"/>
        <dbReference type="ChEBI" id="CHEBI:456216"/>
        <dbReference type="EC" id="6.3.2.17"/>
    </reaction>
</comment>
<comment type="function">
    <text evidence="2">Functions in two distinct reactions of the de novo folate biosynthetic pathway. Catalyzes the addition of a glutamate residue to dihydropteroate (7,8-dihydropteroate or H2Pte) to form dihydrofolate (7,8-dihydrofolate monoglutamate or H2Pte-Glu). Also catalyzes successive additions of L-glutamate to tetrahydrofolate or 10-formyltetrahydrofolate or 5,10-methylenetetrahydrofolate, leading to folylpolyglutamate derivatives.</text>
</comment>
<dbReference type="FunFam" id="3.40.1190.10:FF:000004">
    <property type="entry name" value="Dihydrofolate synthase/folylpolyglutamate synthase"/>
    <property type="match status" value="1"/>
</dbReference>
<dbReference type="UniPathway" id="UPA00077">
    <property type="reaction ID" value="UER00157"/>
</dbReference>
<comment type="subunit">
    <text evidence="6">Monomer.</text>
</comment>
<name>A0A2A4MHH1_9GAMM</name>
<keyword evidence="14" id="KW-0460">Magnesium</keyword>
<dbReference type="SUPFAM" id="SSF53244">
    <property type="entry name" value="MurD-like peptide ligases, peptide-binding domain"/>
    <property type="match status" value="1"/>
</dbReference>
<evidence type="ECO:0000313" key="25">
    <source>
        <dbReference type="EMBL" id="PCH59197.1"/>
    </source>
</evidence>
<comment type="similarity">
    <text evidence="5">Belongs to the folylpolyglutamate synthase family.</text>
</comment>
<dbReference type="InterPro" id="IPR036565">
    <property type="entry name" value="Mur-like_cat_sf"/>
</dbReference>
<sequence length="485" mass="53143">MFKRFDVNLQSWLQYIQRVHPSEIELGLDRVATVAKTLGIAKPRAKVITVAGTNGKGSCIAALESILQGSGVTTGSYTSPHVHVFNERVKLRGRNASDAQLCQAFAAIDKARQQISLSYFEFATLAALWLFQQSNVDVWLLEVGLGGRLDAVNIIDADIAIITSIDLDHMDWLGDTRELIAVEKAGIIRSGRPVICGDLNPPQSLLEHCSDSPLYRLTDKFSYQLNEANERSWHWRGLDRQGQPLQIDNISLPGLDLANIACALQALALLEGFELRQHLASAANDCGKLQLAGRFEQISYQVSPLASPGRRNIVLDVAHNRAACELLAQKLQHYRRLNPGIKRIYAIVAMMADKDINAVCHALESVIDSWHVAQFDDPRCLSAARLAEVIAGLSSDPTQRGATVQQMLETAPTDMAKWPQQAAQDNTDSSNSKYSHISQYNSVGEAFDGVYGLSNSEDLIVITGSFITVAEVRTRLLGSIETIGG</sequence>
<dbReference type="Pfam" id="PF08245">
    <property type="entry name" value="Mur_ligase_M"/>
    <property type="match status" value="1"/>
</dbReference>
<evidence type="ECO:0000256" key="5">
    <source>
        <dbReference type="ARBA" id="ARBA00008276"/>
    </source>
</evidence>
<dbReference type="GO" id="GO:0046872">
    <property type="term" value="F:metal ion binding"/>
    <property type="evidence" value="ECO:0007669"/>
    <property type="project" value="UniProtKB-KW"/>
</dbReference>
<evidence type="ECO:0000256" key="17">
    <source>
        <dbReference type="ARBA" id="ARBA00030592"/>
    </source>
</evidence>
<evidence type="ECO:0000256" key="21">
    <source>
        <dbReference type="ARBA" id="ARBA00049035"/>
    </source>
</evidence>
<dbReference type="GO" id="GO:0046654">
    <property type="term" value="P:tetrahydrofolate biosynthetic process"/>
    <property type="evidence" value="ECO:0007669"/>
    <property type="project" value="UniProtKB-UniPathway"/>
</dbReference>
<dbReference type="GO" id="GO:0008841">
    <property type="term" value="F:dihydrofolate synthase activity"/>
    <property type="evidence" value="ECO:0007669"/>
    <property type="project" value="UniProtKB-EC"/>
</dbReference>
<evidence type="ECO:0000256" key="12">
    <source>
        <dbReference type="ARBA" id="ARBA00022741"/>
    </source>
</evidence>
<evidence type="ECO:0000259" key="23">
    <source>
        <dbReference type="Pfam" id="PF02875"/>
    </source>
</evidence>
<evidence type="ECO:0000256" key="3">
    <source>
        <dbReference type="ARBA" id="ARBA00004799"/>
    </source>
</evidence>
<evidence type="ECO:0000256" key="9">
    <source>
        <dbReference type="ARBA" id="ARBA00019357"/>
    </source>
</evidence>
<keyword evidence="12" id="KW-0547">Nucleotide-binding</keyword>
<dbReference type="InterPro" id="IPR036615">
    <property type="entry name" value="Mur_ligase_C_dom_sf"/>
</dbReference>
<protein>
    <recommendedName>
        <fullName evidence="9">Dihydrofolate synthase/folylpolyglutamate synthase</fullName>
        <ecNumber evidence="7">6.3.2.12</ecNumber>
        <ecNumber evidence="8">6.3.2.17</ecNumber>
    </recommendedName>
    <alternativeName>
        <fullName evidence="18">Folylpoly-gamma-glutamate synthetase-dihydrofolate synthetase</fullName>
    </alternativeName>
    <alternativeName>
        <fullName evidence="16">Folylpolyglutamate synthetase</fullName>
    </alternativeName>
    <alternativeName>
        <fullName evidence="17">Tetrahydrofolylpolyglutamate synthase</fullName>
    </alternativeName>
</protein>
<evidence type="ECO:0000256" key="8">
    <source>
        <dbReference type="ARBA" id="ARBA00013025"/>
    </source>
</evidence>
<evidence type="ECO:0000256" key="2">
    <source>
        <dbReference type="ARBA" id="ARBA00002714"/>
    </source>
</evidence>
<dbReference type="EC" id="6.3.2.17" evidence="8"/>
<comment type="pathway">
    <text evidence="3">Cofactor biosynthesis; tetrahydrofolate biosynthesis; 7,8-dihydrofolate from 2-amino-4-hydroxy-6-hydroxymethyl-7,8-dihydropteridine diphosphate and 4-aminobenzoate: step 2/2.</text>
</comment>
<dbReference type="EC" id="6.3.2.12" evidence="7"/>
<evidence type="ECO:0000256" key="22">
    <source>
        <dbReference type="ARBA" id="ARBA00049161"/>
    </source>
</evidence>
<dbReference type="GO" id="GO:0005524">
    <property type="term" value="F:ATP binding"/>
    <property type="evidence" value="ECO:0007669"/>
    <property type="project" value="UniProtKB-KW"/>
</dbReference>
<dbReference type="Gene3D" id="3.90.190.20">
    <property type="entry name" value="Mur ligase, C-terminal domain"/>
    <property type="match status" value="1"/>
</dbReference>
<comment type="catalytic activity">
    <reaction evidence="22">
        <text>7,8-dihydropteroate + L-glutamate + ATP = 7,8-dihydrofolate + ADP + phosphate + H(+)</text>
        <dbReference type="Rhea" id="RHEA:23584"/>
        <dbReference type="ChEBI" id="CHEBI:15378"/>
        <dbReference type="ChEBI" id="CHEBI:17839"/>
        <dbReference type="ChEBI" id="CHEBI:29985"/>
        <dbReference type="ChEBI" id="CHEBI:30616"/>
        <dbReference type="ChEBI" id="CHEBI:43474"/>
        <dbReference type="ChEBI" id="CHEBI:57451"/>
        <dbReference type="ChEBI" id="CHEBI:456216"/>
        <dbReference type="EC" id="6.3.2.12"/>
    </reaction>
</comment>
<evidence type="ECO:0000256" key="20">
    <source>
        <dbReference type="ARBA" id="ARBA00047808"/>
    </source>
</evidence>
<dbReference type="PANTHER" id="PTHR11136:SF0">
    <property type="entry name" value="DIHYDROFOLATE SYNTHETASE-RELATED"/>
    <property type="match status" value="1"/>
</dbReference>
<evidence type="ECO:0000256" key="16">
    <source>
        <dbReference type="ARBA" id="ARBA00030048"/>
    </source>
</evidence>
<evidence type="ECO:0000256" key="10">
    <source>
        <dbReference type="ARBA" id="ARBA00022598"/>
    </source>
</evidence>
<feature type="domain" description="Mur ligase C-terminal" evidence="23">
    <location>
        <begin position="309"/>
        <end position="411"/>
    </location>
</feature>
<dbReference type="GO" id="GO:0046656">
    <property type="term" value="P:folic acid biosynthetic process"/>
    <property type="evidence" value="ECO:0007669"/>
    <property type="project" value="UniProtKB-KW"/>
</dbReference>
<keyword evidence="15" id="KW-0289">Folate biosynthesis</keyword>
<comment type="catalytic activity">
    <reaction evidence="19">
        <text>(6S)-5,6,7,8-tetrahydrofolyl-(gamma-L-Glu)(n) + L-glutamate + ATP = (6S)-5,6,7,8-tetrahydrofolyl-(gamma-L-Glu)(n+1) + ADP + phosphate + H(+)</text>
        <dbReference type="Rhea" id="RHEA:10580"/>
        <dbReference type="Rhea" id="RHEA-COMP:14738"/>
        <dbReference type="Rhea" id="RHEA-COMP:14740"/>
        <dbReference type="ChEBI" id="CHEBI:15378"/>
        <dbReference type="ChEBI" id="CHEBI:29985"/>
        <dbReference type="ChEBI" id="CHEBI:30616"/>
        <dbReference type="ChEBI" id="CHEBI:43474"/>
        <dbReference type="ChEBI" id="CHEBI:141005"/>
        <dbReference type="ChEBI" id="CHEBI:456216"/>
        <dbReference type="EC" id="6.3.2.17"/>
    </reaction>
</comment>
<evidence type="ECO:0000256" key="15">
    <source>
        <dbReference type="ARBA" id="ARBA00022909"/>
    </source>
</evidence>
<dbReference type="InterPro" id="IPR004101">
    <property type="entry name" value="Mur_ligase_C"/>
</dbReference>
<dbReference type="Gene3D" id="3.40.1190.10">
    <property type="entry name" value="Mur-like, catalytic domain"/>
    <property type="match status" value="1"/>
</dbReference>
<evidence type="ECO:0000256" key="11">
    <source>
        <dbReference type="ARBA" id="ARBA00022723"/>
    </source>
</evidence>
<dbReference type="PROSITE" id="PS01011">
    <property type="entry name" value="FOLYLPOLYGLU_SYNT_1"/>
    <property type="match status" value="1"/>
</dbReference>
<reference evidence="26" key="1">
    <citation type="submission" date="2017-08" db="EMBL/GenBank/DDBJ databases">
        <title>A dynamic microbial community with high functional redundancy inhabits the cold, oxic subseafloor aquifer.</title>
        <authorList>
            <person name="Tully B.J."/>
            <person name="Wheat C.G."/>
            <person name="Glazer B.T."/>
            <person name="Huber J.A."/>
        </authorList>
    </citation>
    <scope>NUCLEOTIDE SEQUENCE [LARGE SCALE GENOMIC DNA]</scope>
</reference>
<evidence type="ECO:0000256" key="1">
    <source>
        <dbReference type="ARBA" id="ARBA00001946"/>
    </source>
</evidence>
<dbReference type="GO" id="GO:0005737">
    <property type="term" value="C:cytoplasm"/>
    <property type="evidence" value="ECO:0007669"/>
    <property type="project" value="TreeGrafter"/>
</dbReference>
<comment type="caution">
    <text evidence="25">The sequence shown here is derived from an EMBL/GenBank/DDBJ whole genome shotgun (WGS) entry which is preliminary data.</text>
</comment>
<dbReference type="SUPFAM" id="SSF53623">
    <property type="entry name" value="MurD-like peptide ligases, catalytic domain"/>
    <property type="match status" value="1"/>
</dbReference>
<dbReference type="InterPro" id="IPR013221">
    <property type="entry name" value="Mur_ligase_cen"/>
</dbReference>
<accession>A0A2A4MHH1</accession>
<dbReference type="InterPro" id="IPR001645">
    <property type="entry name" value="Folylpolyglutamate_synth"/>
</dbReference>
<dbReference type="AlphaFoldDB" id="A0A2A4MHH1"/>
<evidence type="ECO:0000313" key="26">
    <source>
        <dbReference type="Proteomes" id="UP000218172"/>
    </source>
</evidence>
<evidence type="ECO:0000259" key="24">
    <source>
        <dbReference type="Pfam" id="PF08245"/>
    </source>
</evidence>
<comment type="cofactor">
    <cofactor evidence="1">
        <name>Mg(2+)</name>
        <dbReference type="ChEBI" id="CHEBI:18420"/>
    </cofactor>
</comment>
<comment type="catalytic activity">
    <reaction evidence="20">
        <text>10-formyltetrahydrofolyl-(gamma-L-Glu)(n) + L-glutamate + ATP = 10-formyltetrahydrofolyl-(gamma-L-Glu)(n+1) + ADP + phosphate + H(+)</text>
        <dbReference type="Rhea" id="RHEA:51904"/>
        <dbReference type="Rhea" id="RHEA-COMP:13088"/>
        <dbReference type="Rhea" id="RHEA-COMP:14300"/>
        <dbReference type="ChEBI" id="CHEBI:15378"/>
        <dbReference type="ChEBI" id="CHEBI:29985"/>
        <dbReference type="ChEBI" id="CHEBI:30616"/>
        <dbReference type="ChEBI" id="CHEBI:43474"/>
        <dbReference type="ChEBI" id="CHEBI:134413"/>
        <dbReference type="ChEBI" id="CHEBI:456216"/>
        <dbReference type="EC" id="6.3.2.17"/>
    </reaction>
</comment>
<comment type="pathway">
    <text evidence="4">Cofactor biosynthesis; tetrahydrofolylpolyglutamate biosynthesis.</text>
</comment>
<feature type="domain" description="Mur ligase central" evidence="24">
    <location>
        <begin position="50"/>
        <end position="189"/>
    </location>
</feature>
<dbReference type="InterPro" id="IPR018109">
    <property type="entry name" value="Folylpolyglutamate_synth_CS"/>
</dbReference>
<evidence type="ECO:0000256" key="14">
    <source>
        <dbReference type="ARBA" id="ARBA00022842"/>
    </source>
</evidence>
<proteinExistence type="inferred from homology"/>
<keyword evidence="10" id="KW-0436">Ligase</keyword>
<keyword evidence="11" id="KW-0479">Metal-binding</keyword>
<evidence type="ECO:0000256" key="7">
    <source>
        <dbReference type="ARBA" id="ARBA00013023"/>
    </source>
</evidence>
<evidence type="ECO:0000256" key="18">
    <source>
        <dbReference type="ARBA" id="ARBA00032510"/>
    </source>
</evidence>
<dbReference type="Proteomes" id="UP000218172">
    <property type="component" value="Unassembled WGS sequence"/>
</dbReference>
<organism evidence="25 26">
    <name type="scientific">SAR86 cluster bacterium</name>
    <dbReference type="NCBI Taxonomy" id="2030880"/>
    <lineage>
        <taxon>Bacteria</taxon>
        <taxon>Pseudomonadati</taxon>
        <taxon>Pseudomonadota</taxon>
        <taxon>Gammaproteobacteria</taxon>
        <taxon>SAR86 cluster</taxon>
    </lineage>
</organism>